<name>A0A2N9K835_9LACO</name>
<dbReference type="RefSeq" id="WP_072613724.1">
    <property type="nucleotide sequence ID" value="NZ_AP017935.1"/>
</dbReference>
<evidence type="ECO:0000313" key="2">
    <source>
        <dbReference type="EMBL" id="SPE06649.1"/>
    </source>
</evidence>
<dbReference type="AlphaFoldDB" id="A0A2N9K835"/>
<organism evidence="2 3">
    <name type="scientific">Leuconostoc suionicum</name>
    <dbReference type="NCBI Taxonomy" id="1511761"/>
    <lineage>
        <taxon>Bacteria</taxon>
        <taxon>Bacillati</taxon>
        <taxon>Bacillota</taxon>
        <taxon>Bacilli</taxon>
        <taxon>Lactobacillales</taxon>
        <taxon>Lactobacillaceae</taxon>
        <taxon>Leuconostoc</taxon>
    </lineage>
</organism>
<evidence type="ECO:0000313" key="3">
    <source>
        <dbReference type="Proteomes" id="UP000237923"/>
    </source>
</evidence>
<evidence type="ECO:0000313" key="1">
    <source>
        <dbReference type="EMBL" id="SPD91424.1"/>
    </source>
</evidence>
<dbReference type="Proteomes" id="UP000239237">
    <property type="component" value="Unassembled WGS sequence"/>
</dbReference>
<reference evidence="1 4" key="2">
    <citation type="submission" date="2018-02" db="EMBL/GenBank/DDBJ databases">
        <authorList>
            <person name="Rodrigo-Torres L."/>
            <person name="Arahal R. D."/>
            <person name="Lucena T."/>
        </authorList>
    </citation>
    <scope>NUCLEOTIDE SEQUENCE [LARGE SCALE GENOMIC DNA]</scope>
    <source>
        <strain evidence="1 4">CECT 8486</strain>
    </source>
</reference>
<dbReference type="GeneID" id="99674247"/>
<evidence type="ECO:0008006" key="5">
    <source>
        <dbReference type="Google" id="ProtNLM"/>
    </source>
</evidence>
<reference evidence="2 3" key="1">
    <citation type="submission" date="2018-02" db="EMBL/GenBank/DDBJ databases">
        <authorList>
            <person name="Cohen D.B."/>
            <person name="Kent A.D."/>
        </authorList>
    </citation>
    <scope>NUCLEOTIDE SEQUENCE [LARGE SCALE GENOMIC DNA]</scope>
    <source>
        <strain evidence="2 3">CECT 9216</strain>
    </source>
</reference>
<evidence type="ECO:0000313" key="4">
    <source>
        <dbReference type="Proteomes" id="UP000239237"/>
    </source>
</evidence>
<sequence length="184" mass="21357">MKLHTLGPKGTDSERAAQHYLTDETLVLHSSFEEILLNLEIYKGDKIILPVAFKSNQEPNLNWSDFNYLNWENLDIEATFSMPLMTMSVIENIDFKRNVALVHAATEGLMKRYLTSVNLDNAWGPSIMFAPSKIVALQSFIKEQNRFTIVSEEQFKKLPESSDEKYQIRQQLKPQMVWIVYRVL</sequence>
<keyword evidence="4" id="KW-1185">Reference proteome</keyword>
<accession>A0A2N9K835</accession>
<dbReference type="Proteomes" id="UP000237923">
    <property type="component" value="Unassembled WGS sequence"/>
</dbReference>
<dbReference type="KEGG" id="lsu:A6B45_05525"/>
<dbReference type="EMBL" id="OKQU01000001">
    <property type="protein sequence ID" value="SPE06649.1"/>
    <property type="molecule type" value="Genomic_DNA"/>
</dbReference>
<gene>
    <name evidence="1" type="ORF">LES8486_00404</name>
    <name evidence="2" type="ORF">LES9216_00551</name>
</gene>
<protein>
    <recommendedName>
        <fullName evidence="5">Amino acid biosynthesis protein</fullName>
    </recommendedName>
</protein>
<dbReference type="EMBL" id="OKQR01000001">
    <property type="protein sequence ID" value="SPD91424.1"/>
    <property type="molecule type" value="Genomic_DNA"/>
</dbReference>
<proteinExistence type="predicted"/>